<evidence type="ECO:0000256" key="2">
    <source>
        <dbReference type="ARBA" id="ARBA00006148"/>
    </source>
</evidence>
<feature type="transmembrane region" description="Helical" evidence="9">
    <location>
        <begin position="328"/>
        <end position="350"/>
    </location>
</feature>
<dbReference type="EMBL" id="VKID01000001">
    <property type="protein sequence ID" value="TRX99654.1"/>
    <property type="molecule type" value="Genomic_DNA"/>
</dbReference>
<dbReference type="RefSeq" id="WP_012242862.1">
    <property type="nucleotide sequence ID" value="NZ_JACAOE010000001.1"/>
</dbReference>
<keyword evidence="7 9" id="KW-0472">Membrane</keyword>
<feature type="transmembrane region" description="Helical" evidence="9">
    <location>
        <begin position="78"/>
        <end position="96"/>
    </location>
</feature>
<evidence type="ECO:0000313" key="11">
    <source>
        <dbReference type="Proteomes" id="UP000315938"/>
    </source>
</evidence>
<feature type="transmembrane region" description="Helical" evidence="9">
    <location>
        <begin position="13"/>
        <end position="29"/>
    </location>
</feature>
<evidence type="ECO:0000256" key="5">
    <source>
        <dbReference type="ARBA" id="ARBA00022692"/>
    </source>
</evidence>
<keyword evidence="5 9" id="KW-0812">Transmembrane</keyword>
<keyword evidence="4" id="KW-0813">Transport</keyword>
<dbReference type="Proteomes" id="UP000315938">
    <property type="component" value="Unassembled WGS sequence"/>
</dbReference>
<name>A0A553IHH3_ACHLA</name>
<dbReference type="InterPro" id="IPR001991">
    <property type="entry name" value="Na-dicarboxylate_symporter"/>
</dbReference>
<proteinExistence type="inferred from homology"/>
<feature type="transmembrane region" description="Helical" evidence="9">
    <location>
        <begin position="116"/>
        <end position="136"/>
    </location>
</feature>
<sequence length="452" mass="48826">MFDNYLIDSWQKGVLYLTTLVVIALIFFTGKKKLKFSLRVIIGMTLGILIGFLFGPTTTTINGQETTIVATIRPIGQLYLRLIQMVVVPLVLTAVIKSFTSLETMQKLKSIGIKSFFWLLITTTIGAVIGFLFAYIPGLGSNFEPIGEYVREITPIETVILNFFPNNIGAALSGNVVLPVIVLALFVSVAIIIENVRHPERTKPFVDFNNSLNTIMTRVTKFVIKLTPYAVFSFMAYAVGRSNIETLKQLGLYIALIYGALIFHFVFVQMLLLKIMKVSPIKFVQKFSPAMFLAFTSQSSYGTLPVTMESLTKRVGVSDRIANFVGPLSANVGMNACGGIFPAMVAVLTANAYGIPIGPVEFVLLLVITTISAIGIAGVPGIATIAAAVVLSALGLPIDGIALIIAVDPLIDMGRTLINVTGAGVAATIVAKSENELNFDILNSKEEVILSE</sequence>
<evidence type="ECO:0000256" key="9">
    <source>
        <dbReference type="SAM" id="Phobius"/>
    </source>
</evidence>
<dbReference type="SUPFAM" id="SSF118215">
    <property type="entry name" value="Proton glutamate symport protein"/>
    <property type="match status" value="1"/>
</dbReference>
<accession>A0A553IHH3</accession>
<comment type="subcellular location">
    <subcellularLocation>
        <location evidence="1">Membrane</location>
        <topology evidence="1">Multi-pass membrane protein</topology>
    </subcellularLocation>
</comment>
<dbReference type="PRINTS" id="PR00173">
    <property type="entry name" value="EDTRNSPORT"/>
</dbReference>
<dbReference type="GO" id="GO:0005886">
    <property type="term" value="C:plasma membrane"/>
    <property type="evidence" value="ECO:0007669"/>
    <property type="project" value="UniProtKB-SubCell"/>
</dbReference>
<dbReference type="OMA" id="GIMFVVH"/>
<protein>
    <recommendedName>
        <fullName evidence="3">L-cystine uptake protein TcyP</fullName>
    </recommendedName>
    <alternativeName>
        <fullName evidence="8">Transporter of cystine TcyP</fullName>
    </alternativeName>
</protein>
<organism evidence="10 11">
    <name type="scientific">Acholeplasma laidlawii</name>
    <dbReference type="NCBI Taxonomy" id="2148"/>
    <lineage>
        <taxon>Bacteria</taxon>
        <taxon>Bacillati</taxon>
        <taxon>Mycoplasmatota</taxon>
        <taxon>Mollicutes</taxon>
        <taxon>Acholeplasmatales</taxon>
        <taxon>Acholeplasmataceae</taxon>
        <taxon>Acholeplasma</taxon>
    </lineage>
</organism>
<evidence type="ECO:0000256" key="4">
    <source>
        <dbReference type="ARBA" id="ARBA00022448"/>
    </source>
</evidence>
<keyword evidence="6 9" id="KW-1133">Transmembrane helix</keyword>
<dbReference type="PANTHER" id="PTHR42865:SF5">
    <property type="entry name" value="L-CYSTINE TRANSPORTER TCYP"/>
    <property type="match status" value="1"/>
</dbReference>
<dbReference type="GO" id="GO:0015293">
    <property type="term" value="F:symporter activity"/>
    <property type="evidence" value="ECO:0007669"/>
    <property type="project" value="UniProtKB-KW"/>
</dbReference>
<evidence type="ECO:0000256" key="8">
    <source>
        <dbReference type="ARBA" id="ARBA00031293"/>
    </source>
</evidence>
<feature type="transmembrane region" description="Helical" evidence="9">
    <location>
        <begin position="36"/>
        <end position="58"/>
    </location>
</feature>
<evidence type="ECO:0000256" key="1">
    <source>
        <dbReference type="ARBA" id="ARBA00004141"/>
    </source>
</evidence>
<dbReference type="Gene3D" id="1.10.3860.10">
    <property type="entry name" value="Sodium:dicarboxylate symporter"/>
    <property type="match status" value="1"/>
</dbReference>
<evidence type="ECO:0000313" key="10">
    <source>
        <dbReference type="EMBL" id="TRX99654.1"/>
    </source>
</evidence>
<dbReference type="GeneID" id="41339069"/>
<feature type="transmembrane region" description="Helical" evidence="9">
    <location>
        <begin position="362"/>
        <end position="379"/>
    </location>
</feature>
<comment type="caution">
    <text evidence="10">The sequence shown here is derived from an EMBL/GenBank/DDBJ whole genome shotgun (WGS) entry which is preliminary data.</text>
</comment>
<dbReference type="Pfam" id="PF00375">
    <property type="entry name" value="SDF"/>
    <property type="match status" value="1"/>
</dbReference>
<feature type="transmembrane region" description="Helical" evidence="9">
    <location>
        <begin position="385"/>
        <end position="407"/>
    </location>
</feature>
<dbReference type="PANTHER" id="PTHR42865">
    <property type="entry name" value="PROTON/GLUTAMATE-ASPARTATE SYMPORTER"/>
    <property type="match status" value="1"/>
</dbReference>
<dbReference type="InterPro" id="IPR036458">
    <property type="entry name" value="Na:dicarbo_symporter_sf"/>
</dbReference>
<evidence type="ECO:0000256" key="6">
    <source>
        <dbReference type="ARBA" id="ARBA00022989"/>
    </source>
</evidence>
<feature type="transmembrane region" description="Helical" evidence="9">
    <location>
        <begin position="222"/>
        <end position="240"/>
    </location>
</feature>
<evidence type="ECO:0000256" key="3">
    <source>
        <dbReference type="ARBA" id="ARBA00022031"/>
    </source>
</evidence>
<gene>
    <name evidence="10" type="ORF">FNV44_01025</name>
</gene>
<feature type="transmembrane region" description="Helical" evidence="9">
    <location>
        <begin position="168"/>
        <end position="193"/>
    </location>
</feature>
<feature type="transmembrane region" description="Helical" evidence="9">
    <location>
        <begin position="252"/>
        <end position="275"/>
    </location>
</feature>
<evidence type="ECO:0000256" key="7">
    <source>
        <dbReference type="ARBA" id="ARBA00023136"/>
    </source>
</evidence>
<reference evidence="10 11" key="1">
    <citation type="submission" date="2019-07" db="EMBL/GenBank/DDBJ databases">
        <title>Genome sequence of Acholeplasma laidlawii strain with increased resistance to erythromycin.</title>
        <authorList>
            <person name="Medvedeva E.S."/>
            <person name="Baranova N.B."/>
            <person name="Siniagina M.N."/>
            <person name="Mouzykantov A."/>
            <person name="Chernova O.A."/>
            <person name="Chernov V.M."/>
        </authorList>
    </citation>
    <scope>NUCLEOTIDE SEQUENCE [LARGE SCALE GENOMIC DNA]</scope>
    <source>
        <strain evidence="10 11">PG8REry</strain>
    </source>
</reference>
<dbReference type="AlphaFoldDB" id="A0A553IHH3"/>
<comment type="similarity">
    <text evidence="2">Belongs to the dicarboxylate/amino acid:cation symporter (DAACS) (TC 2.A.23) family.</text>
</comment>